<dbReference type="PROSITE" id="PS00972">
    <property type="entry name" value="USP_1"/>
    <property type="match status" value="1"/>
</dbReference>
<dbReference type="Gene3D" id="1.20.58.80">
    <property type="entry name" value="Phosphotransferase system, lactose/cellobiose-type IIA subunit"/>
    <property type="match status" value="1"/>
</dbReference>
<evidence type="ECO:0000256" key="8">
    <source>
        <dbReference type="SAM" id="MobiDB-lite"/>
    </source>
</evidence>
<feature type="compositionally biased region" description="Low complexity" evidence="8">
    <location>
        <begin position="647"/>
        <end position="657"/>
    </location>
</feature>
<feature type="compositionally biased region" description="Polar residues" evidence="8">
    <location>
        <begin position="696"/>
        <end position="707"/>
    </location>
</feature>
<evidence type="ECO:0000256" key="5">
    <source>
        <dbReference type="ARBA" id="ARBA00022786"/>
    </source>
</evidence>
<name>A0ABR4NGD0_9FUNG</name>
<feature type="region of interest" description="Disordered" evidence="8">
    <location>
        <begin position="647"/>
        <end position="782"/>
    </location>
</feature>
<evidence type="ECO:0000256" key="7">
    <source>
        <dbReference type="ARBA" id="ARBA00022807"/>
    </source>
</evidence>
<dbReference type="InterPro" id="IPR036873">
    <property type="entry name" value="Rhodanese-like_dom_sf"/>
</dbReference>
<dbReference type="Proteomes" id="UP001527925">
    <property type="component" value="Unassembled WGS sequence"/>
</dbReference>
<reference evidence="10 11" key="1">
    <citation type="submission" date="2023-09" db="EMBL/GenBank/DDBJ databases">
        <title>Pangenome analysis of Batrachochytrium dendrobatidis and related Chytrids.</title>
        <authorList>
            <person name="Yacoub M.N."/>
            <person name="Stajich J.E."/>
            <person name="James T.Y."/>
        </authorList>
    </citation>
    <scope>NUCLEOTIDE SEQUENCE [LARGE SCALE GENOMIC DNA]</scope>
    <source>
        <strain evidence="10 11">JEL0888</strain>
    </source>
</reference>
<evidence type="ECO:0000259" key="9">
    <source>
        <dbReference type="PROSITE" id="PS50235"/>
    </source>
</evidence>
<dbReference type="Pfam" id="PF00443">
    <property type="entry name" value="UCH"/>
    <property type="match status" value="1"/>
</dbReference>
<dbReference type="SUPFAM" id="SSF52821">
    <property type="entry name" value="Rhodanese/Cell cycle control phosphatase"/>
    <property type="match status" value="1"/>
</dbReference>
<feature type="region of interest" description="Disordered" evidence="8">
    <location>
        <begin position="475"/>
        <end position="510"/>
    </location>
</feature>
<evidence type="ECO:0000256" key="4">
    <source>
        <dbReference type="ARBA" id="ARBA00022670"/>
    </source>
</evidence>
<evidence type="ECO:0000256" key="6">
    <source>
        <dbReference type="ARBA" id="ARBA00022801"/>
    </source>
</evidence>
<gene>
    <name evidence="10" type="primary">DOA4</name>
    <name evidence="10" type="ORF">HK105_201926</name>
</gene>
<feature type="domain" description="USP" evidence="9">
    <location>
        <begin position="907"/>
        <end position="1258"/>
    </location>
</feature>
<dbReference type="SUPFAM" id="SSF54001">
    <property type="entry name" value="Cysteine proteinases"/>
    <property type="match status" value="1"/>
</dbReference>
<feature type="compositionally biased region" description="Low complexity" evidence="8">
    <location>
        <begin position="362"/>
        <end position="382"/>
    </location>
</feature>
<dbReference type="Gene3D" id="3.40.250.10">
    <property type="entry name" value="Rhodanese-like domain"/>
    <property type="match status" value="1"/>
</dbReference>
<dbReference type="PANTHER" id="PTHR21646">
    <property type="entry name" value="UBIQUITIN CARBOXYL-TERMINAL HYDROLASE"/>
    <property type="match status" value="1"/>
</dbReference>
<dbReference type="PROSITE" id="PS00973">
    <property type="entry name" value="USP_2"/>
    <property type="match status" value="1"/>
</dbReference>
<dbReference type="Gene3D" id="3.90.70.10">
    <property type="entry name" value="Cysteine proteinases"/>
    <property type="match status" value="1"/>
</dbReference>
<dbReference type="GO" id="GO:0006508">
    <property type="term" value="P:proteolysis"/>
    <property type="evidence" value="ECO:0007669"/>
    <property type="project" value="UniProtKB-KW"/>
</dbReference>
<feature type="compositionally biased region" description="Polar residues" evidence="8">
    <location>
        <begin position="405"/>
        <end position="445"/>
    </location>
</feature>
<dbReference type="GO" id="GO:0004843">
    <property type="term" value="F:cysteine-type deubiquitinase activity"/>
    <property type="evidence" value="ECO:0007669"/>
    <property type="project" value="UniProtKB-EC"/>
</dbReference>
<protein>
    <recommendedName>
        <fullName evidence="3">ubiquitinyl hydrolase 1</fullName>
        <ecNumber evidence="3">3.4.19.12</ecNumber>
    </recommendedName>
</protein>
<dbReference type="InterPro" id="IPR028889">
    <property type="entry name" value="USP"/>
</dbReference>
<organism evidence="10 11">
    <name type="scientific">Polyrhizophydium stewartii</name>
    <dbReference type="NCBI Taxonomy" id="2732419"/>
    <lineage>
        <taxon>Eukaryota</taxon>
        <taxon>Fungi</taxon>
        <taxon>Fungi incertae sedis</taxon>
        <taxon>Chytridiomycota</taxon>
        <taxon>Chytridiomycota incertae sedis</taxon>
        <taxon>Chytridiomycetes</taxon>
        <taxon>Rhizophydiales</taxon>
        <taxon>Rhizophydiales incertae sedis</taxon>
        <taxon>Polyrhizophydium</taxon>
    </lineage>
</organism>
<keyword evidence="4 10" id="KW-0645">Protease</keyword>
<feature type="compositionally biased region" description="Low complexity" evidence="8">
    <location>
        <begin position="154"/>
        <end position="165"/>
    </location>
</feature>
<proteinExistence type="inferred from homology"/>
<dbReference type="PROSITE" id="PS50235">
    <property type="entry name" value="USP_3"/>
    <property type="match status" value="1"/>
</dbReference>
<feature type="region of interest" description="Disordered" evidence="8">
    <location>
        <begin position="134"/>
        <end position="179"/>
    </location>
</feature>
<dbReference type="SUPFAM" id="SSF140856">
    <property type="entry name" value="USP8 N-terminal domain-like"/>
    <property type="match status" value="1"/>
</dbReference>
<dbReference type="InterPro" id="IPR015063">
    <property type="entry name" value="USP8_dimer"/>
</dbReference>
<dbReference type="EC" id="3.4.19.12" evidence="3"/>
<dbReference type="EMBL" id="JADGIZ020000006">
    <property type="protein sequence ID" value="KAL2918525.1"/>
    <property type="molecule type" value="Genomic_DNA"/>
</dbReference>
<feature type="compositionally biased region" description="Basic and acidic residues" evidence="8">
    <location>
        <begin position="1028"/>
        <end position="1041"/>
    </location>
</feature>
<dbReference type="InterPro" id="IPR018200">
    <property type="entry name" value="USP_CS"/>
</dbReference>
<dbReference type="PANTHER" id="PTHR21646:SF95">
    <property type="entry name" value="UBIQUITIN CARBOXYL-TERMINAL HYDROLASE 4-RELATED"/>
    <property type="match status" value="1"/>
</dbReference>
<keyword evidence="5" id="KW-0833">Ubl conjugation pathway</keyword>
<keyword evidence="7" id="KW-0788">Thiol protease</keyword>
<feature type="compositionally biased region" description="Low complexity" evidence="8">
    <location>
        <begin position="763"/>
        <end position="774"/>
    </location>
</feature>
<sequence>MPGASDRPPTLAELNERASTAGLLAQNPNYAVRTWIKSATTLLEEGNKYYLAGDIDQAYVNLMKGLSIALELLPKHKDFNVNDLHYVQLRGKLNNVMETTDRLKALIQKRSSEAAAGAAATPAAFAARAASPARGLQRSGSQRAVVPAQLESGATTSPAPAAAPRTRPPDGSLLDSSNPNLAVAGSTPKIGDVISSRQLFDILLNLRMSVLILDVRSPVEFSAGHIGWKRSRGDGAVALGGTVNINPEWYFVGSLSSADVASNIMAFGAQSMVQSKLFECRDSVDLIVLHDASSMKLVDSDALNKIFGSIYQFEFERIPKRKPAVLRGGYAAWVTFLDTTDATIADWIEIGDGSGVFQVDGAAEQPPQQPQQPQQQQLQARAARPEPPALAPKPTSLMGMLQPIGTDQTSNGGGYQNSQGLQGQGQAVAPRSQSPAKLTRQGSVREQQQPPPEAQPQQQSVHLIRNAFEYVSQRQPLGQAKPAASAPPMPSSPLPTSPAPHTPPRLSSKYGIGAATESRDSVISRFDDPFFTFKRGETGNLDAAGLDRSPLASVKAAVAAYSSSITATATESPTSYGSALVRFPDLGPVSSPQQYLVANGPSAEPPSRVEGAFDIDDEIAGFDSAYPELPTFSSDSAPAIPPKPAALANALASHSRAQSPLPPSPAAKFDSASAKPIQQPSQLPPPVLPKPVALSTPGTGTASSSQPALKPQASAPSLIPQQMHMSSSSPAAPAHASQSVTTSAASHSGLPKPSPVPSAANRQPFSQPLAQPLPQSLPQPVPQKLQQIPVGPISMQQPLAMPAPMQQYPQQIVAPLPVTQYVAPPPPVMMRRSSSPSPSPATQRFYQPLPDAYERAALSNIPGSAPRVPPKPALAGISNLPTPVTAMDSVSQGMASMQLGSLNLGMAGLKNLGNTCFMNSVIQCLSSTIPLSRFFLSGSYRKFINKRNPLGSKGRMAESYASLMQMMWRAQEAVVTPSQFKLTIGELNASFAGSDQQDSQEFLAALLDALHEDLNLARTGPEPKAAGKSKEPEPDTERIPDEELLESEWRVYRNRNWSIIVDMFQGVLKSSLRCLTCGKTSKTFNPFMYLSLPIPKQNQQGVKGGPVLLDECLRKFSEEEILDGEDAWYVKRRAVKCLTIAKLPTVLLIHLKRFSFDGPFRNKVETYVHFQTNNLDLTRFVMQKPPVPGGPLVLPETHSYDLYAISNHFGGLNGGHYTAHVKNNYQKTWLNFDDSRIGRTDEKSIRSPAAYILFYVRAGAPTMSGAWWSQDSARF</sequence>
<comment type="similarity">
    <text evidence="2">Belongs to the peptidase C19 family.</text>
</comment>
<dbReference type="CDD" id="cd02674">
    <property type="entry name" value="Peptidase_C19R"/>
    <property type="match status" value="1"/>
</dbReference>
<accession>A0ABR4NGD0</accession>
<evidence type="ECO:0000256" key="3">
    <source>
        <dbReference type="ARBA" id="ARBA00012759"/>
    </source>
</evidence>
<dbReference type="Pfam" id="PF08969">
    <property type="entry name" value="USP8_dimer"/>
    <property type="match status" value="1"/>
</dbReference>
<feature type="compositionally biased region" description="Low complexity" evidence="8">
    <location>
        <begin position="720"/>
        <end position="739"/>
    </location>
</feature>
<comment type="catalytic activity">
    <reaction evidence="1">
        <text>Thiol-dependent hydrolysis of ester, thioester, amide, peptide and isopeptide bonds formed by the C-terminal Gly of ubiquitin (a 76-residue protein attached to proteins as an intracellular targeting signal).</text>
        <dbReference type="EC" id="3.4.19.12"/>
    </reaction>
</comment>
<dbReference type="InterPro" id="IPR001394">
    <property type="entry name" value="Peptidase_C19_UCH"/>
</dbReference>
<dbReference type="InterPro" id="IPR050185">
    <property type="entry name" value="Ub_carboxyl-term_hydrolase"/>
</dbReference>
<evidence type="ECO:0000256" key="2">
    <source>
        <dbReference type="ARBA" id="ARBA00009085"/>
    </source>
</evidence>
<feature type="region of interest" description="Disordered" evidence="8">
    <location>
        <begin position="357"/>
        <end position="460"/>
    </location>
</feature>
<comment type="caution">
    <text evidence="10">The sequence shown here is derived from an EMBL/GenBank/DDBJ whole genome shotgun (WGS) entry which is preliminary data.</text>
</comment>
<keyword evidence="11" id="KW-1185">Reference proteome</keyword>
<evidence type="ECO:0000256" key="1">
    <source>
        <dbReference type="ARBA" id="ARBA00000707"/>
    </source>
</evidence>
<evidence type="ECO:0000313" key="11">
    <source>
        <dbReference type="Proteomes" id="UP001527925"/>
    </source>
</evidence>
<keyword evidence="6 10" id="KW-0378">Hydrolase</keyword>
<feature type="compositionally biased region" description="Pro residues" evidence="8">
    <location>
        <begin position="485"/>
        <end position="503"/>
    </location>
</feature>
<feature type="region of interest" description="Disordered" evidence="8">
    <location>
        <begin position="1018"/>
        <end position="1041"/>
    </location>
</feature>
<evidence type="ECO:0000313" key="10">
    <source>
        <dbReference type="EMBL" id="KAL2918525.1"/>
    </source>
</evidence>
<dbReference type="InterPro" id="IPR038765">
    <property type="entry name" value="Papain-like_cys_pep_sf"/>
</dbReference>